<dbReference type="SMART" id="SM00173">
    <property type="entry name" value="RAS"/>
    <property type="match status" value="1"/>
</dbReference>
<sequence length="2243" mass="243186">MAVEAGRRLLVQWGDGQDWQARVAIAPATAADLQAIMEVQATPEQIAAGKIWWCGTPDGDAYPHCLDVGPLSGLILCDDEGRPDRATLLGTRFTNRTRVYGTDWSATPLEFAKMIKLAVHRRPVAGAPVVWSTGGTPRKTLLGNLNVDEFAVCDVGALAVKGSEVLLLRRSSGVEDDLDSDARVLSIVQSPSGERRRPFKDIGCQDHELAMRMIELAVVYDQLNITELASFELLLRMAQLAEMRYRDKIRGKHGGDEFAEDEFLHMGAGLTRGLVMVSPDLSDHITEQLHKEAAVMKERRKLKEERQASLAPGGGGVGGSSSAAAQGLQQKVNAQAAEIRSRAARSRLRKKEHLHAWMQEVLVSINELYGHGSLPADGKSSLAQECGLEHVRRAVEDAAAPPACTAAAAHRELCGPGHGYVFEPEHIASCDRSLVSLPKGGGLADGGRILEGEALQQWAGWRQLLKRHPEGDSQAPKPHYDGKFRSRSTYAQFVGDLLDAGVVSLKQQREETAGAFFVHKSNGMQRLIIDPRRVNDFFEAPAHTVLPTAGAWSALEAPIDQELHLAQADVDNAFYRIGLPRGAQEMFVLRAVHLPTLLKLRPDLSAQLPPGIEAWASPCLEVLPMGWTWSLYFCQCMAMAGVQAAGFALSDFIQDRRAAPSVTDRNRVAVYVDGVAAAGLEADLVTSDCERVAAKLEALGLKCKGVEAAGSDTTFTGLSFEVASGKIRLSRSRTWKLRLALLHTAPRGWASGDELRHLLGHWCWAAILRRELLSVFAQTYRYIALAGSRRWRLWPCVEAELRRAAALVCFAFVGAKRPYSTVVTAPDASGASRHDFGGHGAMETDWDLGLQQKVNAQAAEIRRLMDKVGDRAARSRLRKKEHLHAWMQEVLVSINELYGHGSLPADGKSSLAQECGLEHVRRAVEDAAAPPACTAAAAHRELCGPGHGYVFEPEHIASCDRSLVSLPKGGGLADGGRILEGEALQQWAGWRQLLKRHPEGGSQAPKPHYDGKFRSRSTYAQFVGDLLDAGVVSLKQQREETAGAFFVHKSNGMQRLIIDPRRVNDFFEAPAHTVLPTAGAWSALEAPIDQELHLAQADVDNAFYRIGLPRGAQEMFVLRAVHLPTLLKLRPDLSAQLPPGIEAWASPCLEVLPMGWTWSLYFCQCMVMAGVQAAGFALSDFIQDRRAAPSVTDRNRVAVYVDGVAVAGLEADLVTSDCERVAAKLEALGLKCKGVEAAGSDTTFTGLSFEVASGKIRLSRSRTWKLRLALLHTAPRGWASGDELRHLLGHWCWAAILRRELLSVFAQTYRYIALAGSRRWRLWPCVEAELRRAAALVCFAFVDAKRPYSTVVTAPDASGASRHDFGGHGAMETDWDLESVRAAAGQAEKWRWCVSDAIAARAQTLGLPQVVGFVMRTSCVLRGEGLYWGFGIVYVPGHPRELVTCGAEAAGLCGLGDTWLDEPAAAFGRRVEPAESPPSGAAEEAAAAGLGYMQASRAQPQTMAYYRVILSEFERWAEEQDLKLVTPEEMDQALSAHMDSLFFEGYNHDQGEKLIAAVKYYDVHGLYQSVEALPRARAALRGFRKRAPGQSRAPLPRPGLAALVGAALFLGMQEPAMALEVAWCAYLRPPSDLISMTGSSLIPPQRSTGVSHWALLLYHEEKQPRSKTGQWDEGCLLDSDRVTAMGPLLQALVRRAGPSLPSWSFSAAQFRMLFRKVAQLAGLPDLNPYQVRHGAASADALHQSRDMKTIQERLRHAQESSTRRYKKHTRYLREVDQLAPDTKQYGDYVDANFEALITKRKAVAAPPGAKRLKAALDQALGRQPRRAQTFLDLFAGTGMRAGAAPEPPGKALLEPLVGPPAPAEASTIEASTAEPSEDSSSLNTVSSGAGAVAAHLLSESPGRLTLAVMGLSGVGKTALCRQYVVGSFEAAHEPTIEDLHRKEAALPGGARACLSILDTAGQDAYSVLRRSWMQSSTGFLFVFSLADRRTFEELPAFREELVDLYHDSPPPSVLVANKADLHASEWAVSHEEAWHLQSRWPNCLRVVHASALSGVPPHGSLRAALPGGAFLGRSAAAAPGAGRGPARRVHQAADGVLLQEDAGAAGAPGRGLPARRPLRAALSFAMAGSASRRARQSTVARCVLLASLGRVSRRMGVRAMARVCAYPVPLFLGGARARARACALLCFVVFPWSARGPRGAPPRSPCAELRARGRKVPKGGGRASEQWLALDACLAGLRGHALP</sequence>
<dbReference type="SUPFAM" id="SSF56672">
    <property type="entry name" value="DNA/RNA polymerases"/>
    <property type="match status" value="2"/>
</dbReference>
<protein>
    <submittedName>
        <fullName evidence="5">Uncharacterized protein</fullName>
    </submittedName>
</protein>
<feature type="compositionally biased region" description="Basic and acidic residues" evidence="4">
    <location>
        <begin position="298"/>
        <end position="307"/>
    </location>
</feature>
<keyword evidence="6" id="KW-1185">Reference proteome</keyword>
<keyword evidence="1" id="KW-0547">Nucleotide-binding</keyword>
<evidence type="ECO:0000256" key="1">
    <source>
        <dbReference type="ARBA" id="ARBA00022741"/>
    </source>
</evidence>
<dbReference type="EMBL" id="CAUYUJ010020533">
    <property type="protein sequence ID" value="CAK0898997.1"/>
    <property type="molecule type" value="Genomic_DNA"/>
</dbReference>
<reference evidence="5" key="1">
    <citation type="submission" date="2023-10" db="EMBL/GenBank/DDBJ databases">
        <authorList>
            <person name="Chen Y."/>
            <person name="Shah S."/>
            <person name="Dougan E. K."/>
            <person name="Thang M."/>
            <person name="Chan C."/>
        </authorList>
    </citation>
    <scope>NUCLEOTIDE SEQUENCE [LARGE SCALE GENOMIC DNA]</scope>
</reference>
<dbReference type="Gene3D" id="1.10.443.10">
    <property type="entry name" value="Intergrase catalytic core"/>
    <property type="match status" value="1"/>
</dbReference>
<dbReference type="InterPro" id="IPR043502">
    <property type="entry name" value="DNA/RNA_pol_sf"/>
</dbReference>
<gene>
    <name evidence="5" type="ORF">PCOR1329_LOCUS76631</name>
</gene>
<feature type="non-terminal residue" evidence="5">
    <location>
        <position position="2243"/>
    </location>
</feature>
<feature type="region of interest" description="Disordered" evidence="4">
    <location>
        <begin position="298"/>
        <end position="327"/>
    </location>
</feature>
<dbReference type="PROSITE" id="PS51421">
    <property type="entry name" value="RAS"/>
    <property type="match status" value="1"/>
</dbReference>
<name>A0ABN9XH14_9DINO</name>
<dbReference type="Proteomes" id="UP001189429">
    <property type="component" value="Unassembled WGS sequence"/>
</dbReference>
<dbReference type="InterPro" id="IPR013762">
    <property type="entry name" value="Integrase-like_cat_sf"/>
</dbReference>
<dbReference type="InterPro" id="IPR011010">
    <property type="entry name" value="DNA_brk_join_enz"/>
</dbReference>
<evidence type="ECO:0000256" key="2">
    <source>
        <dbReference type="ARBA" id="ARBA00023134"/>
    </source>
</evidence>
<dbReference type="InterPro" id="IPR001806">
    <property type="entry name" value="Small_GTPase"/>
</dbReference>
<keyword evidence="2" id="KW-0342">GTP-binding</keyword>
<dbReference type="SMART" id="SM00174">
    <property type="entry name" value="RHO"/>
    <property type="match status" value="1"/>
</dbReference>
<feature type="compositionally biased region" description="Low complexity" evidence="4">
    <location>
        <begin position="1863"/>
        <end position="1874"/>
    </location>
</feature>
<keyword evidence="3" id="KW-0233">DNA recombination</keyword>
<feature type="region of interest" description="Disordered" evidence="4">
    <location>
        <begin position="1855"/>
        <end position="1885"/>
    </location>
</feature>
<dbReference type="PANTHER" id="PTHR24070">
    <property type="entry name" value="RAS, DI-RAS, AND RHEB FAMILY MEMBERS OF SMALL GTPASE SUPERFAMILY"/>
    <property type="match status" value="1"/>
</dbReference>
<evidence type="ECO:0000313" key="5">
    <source>
        <dbReference type="EMBL" id="CAK0898997.1"/>
    </source>
</evidence>
<dbReference type="InterPro" id="IPR020849">
    <property type="entry name" value="Small_GTPase_Ras-type"/>
</dbReference>
<evidence type="ECO:0000313" key="6">
    <source>
        <dbReference type="Proteomes" id="UP001189429"/>
    </source>
</evidence>
<dbReference type="NCBIfam" id="TIGR00231">
    <property type="entry name" value="small_GTP"/>
    <property type="match status" value="1"/>
</dbReference>
<evidence type="ECO:0000256" key="4">
    <source>
        <dbReference type="SAM" id="MobiDB-lite"/>
    </source>
</evidence>
<evidence type="ECO:0000256" key="3">
    <source>
        <dbReference type="ARBA" id="ARBA00023172"/>
    </source>
</evidence>
<accession>A0ABN9XH14</accession>
<comment type="caution">
    <text evidence="5">The sequence shown here is derived from an EMBL/GenBank/DDBJ whole genome shotgun (WGS) entry which is preliminary data.</text>
</comment>
<dbReference type="InterPro" id="IPR005225">
    <property type="entry name" value="Small_GTP-bd"/>
</dbReference>
<dbReference type="PROSITE" id="PS51419">
    <property type="entry name" value="RAB"/>
    <property type="match status" value="1"/>
</dbReference>
<dbReference type="SUPFAM" id="SSF56349">
    <property type="entry name" value="DNA breaking-rejoining enzymes"/>
    <property type="match status" value="1"/>
</dbReference>
<proteinExistence type="predicted"/>
<dbReference type="Pfam" id="PF00071">
    <property type="entry name" value="Ras"/>
    <property type="match status" value="1"/>
</dbReference>
<organism evidence="5 6">
    <name type="scientific">Prorocentrum cordatum</name>
    <dbReference type="NCBI Taxonomy" id="2364126"/>
    <lineage>
        <taxon>Eukaryota</taxon>
        <taxon>Sar</taxon>
        <taxon>Alveolata</taxon>
        <taxon>Dinophyceae</taxon>
        <taxon>Prorocentrales</taxon>
        <taxon>Prorocentraceae</taxon>
        <taxon>Prorocentrum</taxon>
    </lineage>
</organism>
<dbReference type="InterPro" id="IPR027417">
    <property type="entry name" value="P-loop_NTPase"/>
</dbReference>
<dbReference type="SUPFAM" id="SSF52540">
    <property type="entry name" value="P-loop containing nucleoside triphosphate hydrolases"/>
    <property type="match status" value="1"/>
</dbReference>
<dbReference type="PRINTS" id="PR00449">
    <property type="entry name" value="RASTRNSFRMNG"/>
</dbReference>
<dbReference type="Gene3D" id="3.40.50.300">
    <property type="entry name" value="P-loop containing nucleotide triphosphate hydrolases"/>
    <property type="match status" value="1"/>
</dbReference>
<dbReference type="SMART" id="SM00175">
    <property type="entry name" value="RAB"/>
    <property type="match status" value="1"/>
</dbReference>